<feature type="binding site" evidence="19">
    <location>
        <position position="220"/>
    </location>
    <ligand>
        <name>Cu(2+)</name>
        <dbReference type="ChEBI" id="CHEBI:29036"/>
        <label>1</label>
        <note>catalytic</note>
    </ligand>
</feature>
<keyword evidence="6" id="KW-0964">Secreted</keyword>
<dbReference type="Pfam" id="PF01082">
    <property type="entry name" value="Cu2_monooxygen"/>
    <property type="match status" value="1"/>
</dbReference>
<feature type="binding site" evidence="19">
    <location>
        <position position="218"/>
    </location>
    <ligand>
        <name>Cu(2+)</name>
        <dbReference type="ChEBI" id="CHEBI:29036"/>
        <label>1</label>
        <note>catalytic</note>
    </ligand>
</feature>
<keyword evidence="9" id="KW-0677">Repeat</keyword>
<dbReference type="Gene3D" id="2.120.10.30">
    <property type="entry name" value="TolB, C-terminal domain"/>
    <property type="match status" value="1"/>
</dbReference>
<evidence type="ECO:0000256" key="6">
    <source>
        <dbReference type="ARBA" id="ARBA00022525"/>
    </source>
</evidence>
<name>A0A814DUQ4_9BILA</name>
<evidence type="ECO:0000256" key="18">
    <source>
        <dbReference type="PIRSR" id="PIRSR600720-1"/>
    </source>
</evidence>
<feature type="disulfide bond" evidence="20">
    <location>
        <begin position="673"/>
        <end position="684"/>
    </location>
</feature>
<feature type="binding site" evidence="19">
    <location>
        <position position="289"/>
    </location>
    <ligand>
        <name>Cu(2+)</name>
        <dbReference type="ChEBI" id="CHEBI:29036"/>
        <label>1</label>
        <note>catalytic</note>
    </ligand>
</feature>
<feature type="repeat" description="NHL" evidence="21">
    <location>
        <begin position="656"/>
        <end position="688"/>
    </location>
</feature>
<keyword evidence="13 20" id="KW-1015">Disulfide bond</keyword>
<comment type="subcellular location">
    <subcellularLocation>
        <location evidence="2">Secreted</location>
    </subcellularLocation>
</comment>
<dbReference type="OrthoDB" id="10018185at2759"/>
<keyword evidence="12" id="KW-0503">Monooxygenase</keyword>
<dbReference type="InterPro" id="IPR000323">
    <property type="entry name" value="Cu2_ascorb_mOase_N"/>
</dbReference>
<evidence type="ECO:0000256" key="20">
    <source>
        <dbReference type="PIRSR" id="PIRSR600720-3"/>
    </source>
</evidence>
<keyword evidence="14" id="KW-0325">Glycoprotein</keyword>
<evidence type="ECO:0000313" key="27">
    <source>
        <dbReference type="Proteomes" id="UP000663879"/>
    </source>
</evidence>
<keyword evidence="23" id="KW-0812">Transmembrane</keyword>
<comment type="catalytic activity">
    <reaction evidence="1">
        <text>a [peptide]-C-terminal (2S)-2-hydroxyglycine = a [peptide]-C-terminal amide + glyoxylate</text>
        <dbReference type="Rhea" id="RHEA:20924"/>
        <dbReference type="Rhea" id="RHEA-COMP:13485"/>
        <dbReference type="Rhea" id="RHEA-COMP:15321"/>
        <dbReference type="ChEBI" id="CHEBI:36655"/>
        <dbReference type="ChEBI" id="CHEBI:137001"/>
        <dbReference type="ChEBI" id="CHEBI:142768"/>
        <dbReference type="EC" id="4.3.2.5"/>
    </reaction>
</comment>
<comment type="similarity">
    <text evidence="3">In the C-terminal section; belongs to the peptidyl-alpha-hydroxyglycine alpha-amidating lyase family.</text>
</comment>
<dbReference type="InterPro" id="IPR036939">
    <property type="entry name" value="Cu2_ascorb_mOase_N_sf"/>
</dbReference>
<evidence type="ECO:0000256" key="4">
    <source>
        <dbReference type="ARBA" id="ARBA00010263"/>
    </source>
</evidence>
<evidence type="ECO:0000256" key="13">
    <source>
        <dbReference type="ARBA" id="ARBA00023157"/>
    </source>
</evidence>
<dbReference type="AlphaFoldDB" id="A0A814DUQ4"/>
<feature type="binding site" evidence="19">
    <location>
        <position position="661"/>
    </location>
    <ligand>
        <name>Zn(2+)</name>
        <dbReference type="ChEBI" id="CHEBI:29105"/>
        <note>catalytic</note>
    </ligand>
</feature>
<dbReference type="Proteomes" id="UP000663879">
    <property type="component" value="Unassembled WGS sequence"/>
</dbReference>
<dbReference type="CDD" id="cd14958">
    <property type="entry name" value="NHL_PAL_like"/>
    <property type="match status" value="1"/>
</dbReference>
<dbReference type="EMBL" id="CAJNOC010002935">
    <property type="protein sequence ID" value="CAF0958876.1"/>
    <property type="molecule type" value="Genomic_DNA"/>
</dbReference>
<feature type="disulfide bond" evidence="20">
    <location>
        <begin position="269"/>
        <end position="290"/>
    </location>
</feature>
<comment type="similarity">
    <text evidence="5">Belongs to the copper type II ascorbate-dependent monooxygenase family.</text>
</comment>
<dbReference type="GO" id="GO:0004504">
    <property type="term" value="F:peptidylglycine monooxygenase activity"/>
    <property type="evidence" value="ECO:0007669"/>
    <property type="project" value="UniProtKB-EC"/>
</dbReference>
<evidence type="ECO:0000256" key="7">
    <source>
        <dbReference type="ARBA" id="ARBA00022723"/>
    </source>
</evidence>
<keyword evidence="8" id="KW-0732">Signal</keyword>
<sequence length="911" mass="103965">MINLKLSLWKKNGNLNSSNYLSKFSYFIVLLFYVVVQFQFINAEKIEILMNNVTTQKEDAYICTSYKLSEYQQYITNVQPLATAAIAHHIFAFGCEKPASESKSWNCESLVCQGQKSILFAWGRNAPALELPEDVAFKVGPKTSMKYIVVNIHYLIKVNNDRSGLAITFSEKQRKYQAGIMLMVANYIGIPPKTQKYSTKFSCKYTGKNLKMFAYRVHAHMHGDVNAAYRVRQHEWTQLAKGDPQWPQAFYPTEEVYDIKDGDALIGICTYHNNENRVVYAGSTHNDEMCNVYLMYYTDNTEDVMDTCSGSTYPQLESIIPAEAEVKPKPPSSFHLTDEDSKNDIMSHHDMEGSKTHHEITKNKNKETKNTLSDFLSNIDFYDDVEQMRSRNRYNNIDAESNDNSYLDPNALLDAAFSDDTESDYQIDPALLFELAKFNNLNSNNRKNFKTNNNKLKGQLNNLLSPKTITISRYTNLENWYNPKSINLGQIGGIAISEKTESVYIFHRASQLWQMDSFNEEYRFNTRKYKVIPTDTIVVMNKNSGKFIKSWGSNLFFMPHGLTLDSEGNIWVTDVGRHQVLKFSADNTKNPILTVGELMIPGNDKNHLCQPSDVAILKNGDFFVADGYCNSRIIKFNKNGEYLTEWSSEDEMMPSHFFVPHSIALNEEQNLLCVADRENFRIQCFDLHGNLIHQIKSPEFGPIYSVAFAANNASVLYAINGYNSRDDKQYDKKVFLISTKTGSIFATINLHPDIRTPHELELTNDASEIFIGNLNPPQVFKYALVNFNYTKNKDLPKKGNNKSDPDKENFRTSIFIMGFLGVPLVLVILVALIVRLKNMGKLKKVNLENRNIGQWLNRNTKKRNGFTRLNQNSDDEEAESLNKMGHTSRQGAGDTDSDSEVEINIPQLSKA</sequence>
<dbReference type="SUPFAM" id="SSF63829">
    <property type="entry name" value="Calcium-dependent phosphotriesterase"/>
    <property type="match status" value="1"/>
</dbReference>
<feature type="disulfide bond" evidence="20">
    <location>
        <begin position="63"/>
        <end position="107"/>
    </location>
</feature>
<evidence type="ECO:0000256" key="2">
    <source>
        <dbReference type="ARBA" id="ARBA00004613"/>
    </source>
</evidence>
<feature type="repeat" description="NHL" evidence="21">
    <location>
        <begin position="545"/>
        <end position="586"/>
    </location>
</feature>
<feature type="region of interest" description="Disordered" evidence="22">
    <location>
        <begin position="863"/>
        <end position="911"/>
    </location>
</feature>
<feature type="binding site" evidence="19">
    <location>
        <position position="562"/>
    </location>
    <ligand>
        <name>Ca(2+)</name>
        <dbReference type="ChEBI" id="CHEBI:29108"/>
        <note>structural</note>
    </ligand>
</feature>
<keyword evidence="19" id="KW-0106">Calcium</keyword>
<keyword evidence="15" id="KW-0456">Lyase</keyword>
<dbReference type="GO" id="GO:0016020">
    <property type="term" value="C:membrane"/>
    <property type="evidence" value="ECO:0007669"/>
    <property type="project" value="InterPro"/>
</dbReference>
<keyword evidence="10" id="KW-0560">Oxidoreductase</keyword>
<keyword evidence="23" id="KW-1133">Transmembrane helix</keyword>
<comment type="cofactor">
    <cofactor evidence="19">
        <name>Zn(2+)</name>
        <dbReference type="ChEBI" id="CHEBI:29105"/>
    </cofactor>
    <text evidence="19">Binds one Zn(2+) ion per subunit.</text>
</comment>
<feature type="transmembrane region" description="Helical" evidence="23">
    <location>
        <begin position="814"/>
        <end position="834"/>
    </location>
</feature>
<feature type="transmembrane region" description="Helical" evidence="23">
    <location>
        <begin position="20"/>
        <end position="41"/>
    </location>
</feature>
<comment type="caution">
    <text evidence="26">The sequence shown here is derived from an EMBL/GenBank/DDBJ whole genome shotgun (WGS) entry which is preliminary data.</text>
</comment>
<dbReference type="InterPro" id="IPR008977">
    <property type="entry name" value="PHM/PNGase_F_dom_sf"/>
</dbReference>
<evidence type="ECO:0000259" key="24">
    <source>
        <dbReference type="Pfam" id="PF01082"/>
    </source>
</evidence>
<evidence type="ECO:0000256" key="17">
    <source>
        <dbReference type="ARBA" id="ARBA00048431"/>
    </source>
</evidence>
<dbReference type="GO" id="GO:0004598">
    <property type="term" value="F:peptidylamidoglycolate lyase activity"/>
    <property type="evidence" value="ECO:0007669"/>
    <property type="project" value="UniProtKB-EC"/>
</dbReference>
<evidence type="ECO:0008006" key="28">
    <source>
        <dbReference type="Google" id="ProtNLM"/>
    </source>
</evidence>
<feature type="domain" description="Copper type II ascorbate-dependent monooxygenase N-terminal" evidence="24">
    <location>
        <begin position="47"/>
        <end position="154"/>
    </location>
</feature>
<dbReference type="InterPro" id="IPR014784">
    <property type="entry name" value="Cu2_ascorb_mOase-like_C"/>
</dbReference>
<keyword evidence="16" id="KW-0511">Multifunctional enzyme</keyword>
<feature type="repeat" description="NHL" evidence="21">
    <location>
        <begin position="595"/>
        <end position="639"/>
    </location>
</feature>
<dbReference type="InterPro" id="IPR011042">
    <property type="entry name" value="6-blade_b-propeller_TolB-like"/>
</dbReference>
<comment type="catalytic activity">
    <reaction evidence="17">
        <text>a [peptide]-C-terminal glycine + 2 L-ascorbate + O2 = a [peptide]-C-terminal (2S)-2-hydroxyglycine + 2 monodehydro-L-ascorbate radical + H2O</text>
        <dbReference type="Rhea" id="RHEA:21452"/>
        <dbReference type="Rhea" id="RHEA-COMP:13486"/>
        <dbReference type="Rhea" id="RHEA-COMP:15321"/>
        <dbReference type="ChEBI" id="CHEBI:15377"/>
        <dbReference type="ChEBI" id="CHEBI:15379"/>
        <dbReference type="ChEBI" id="CHEBI:38290"/>
        <dbReference type="ChEBI" id="CHEBI:59513"/>
        <dbReference type="ChEBI" id="CHEBI:137000"/>
        <dbReference type="ChEBI" id="CHEBI:142768"/>
        <dbReference type="EC" id="1.14.17.3"/>
    </reaction>
</comment>
<organism evidence="26 27">
    <name type="scientific">Brachionus calyciflorus</name>
    <dbReference type="NCBI Taxonomy" id="104777"/>
    <lineage>
        <taxon>Eukaryota</taxon>
        <taxon>Metazoa</taxon>
        <taxon>Spiralia</taxon>
        <taxon>Gnathifera</taxon>
        <taxon>Rotifera</taxon>
        <taxon>Eurotatoria</taxon>
        <taxon>Monogononta</taxon>
        <taxon>Pseudotrocha</taxon>
        <taxon>Ploima</taxon>
        <taxon>Brachionidae</taxon>
        <taxon>Brachionus</taxon>
    </lineage>
</organism>
<evidence type="ECO:0000256" key="9">
    <source>
        <dbReference type="ARBA" id="ARBA00022737"/>
    </source>
</evidence>
<evidence type="ECO:0000256" key="12">
    <source>
        <dbReference type="ARBA" id="ARBA00023033"/>
    </source>
</evidence>
<evidence type="ECO:0000259" key="25">
    <source>
        <dbReference type="Pfam" id="PF03712"/>
    </source>
</evidence>
<protein>
    <recommendedName>
        <fullName evidence="28">Peptidylglycine monooxygenase</fullName>
    </recommendedName>
</protein>
<reference evidence="26" key="1">
    <citation type="submission" date="2021-02" db="EMBL/GenBank/DDBJ databases">
        <authorList>
            <person name="Nowell W R."/>
        </authorList>
    </citation>
    <scope>NUCLEOTIDE SEQUENCE</scope>
    <source>
        <strain evidence="26">Ploen Becks lab</strain>
    </source>
</reference>
<evidence type="ECO:0000256" key="15">
    <source>
        <dbReference type="ARBA" id="ARBA00023239"/>
    </source>
</evidence>
<dbReference type="PROSITE" id="PS51125">
    <property type="entry name" value="NHL"/>
    <property type="match status" value="3"/>
</dbReference>
<dbReference type="Gene3D" id="2.60.120.310">
    <property type="entry name" value="Copper type II, ascorbate-dependent monooxygenase, N-terminal domain"/>
    <property type="match status" value="1"/>
</dbReference>
<feature type="disulfide bond" evidence="20">
    <location>
        <begin position="203"/>
        <end position="308"/>
    </location>
</feature>
<evidence type="ECO:0000256" key="21">
    <source>
        <dbReference type="PROSITE-ProRule" id="PRU00504"/>
    </source>
</evidence>
<gene>
    <name evidence="26" type="ORF">OXX778_LOCUS14339</name>
</gene>
<dbReference type="InterPro" id="IPR001258">
    <property type="entry name" value="NHL_repeat"/>
</dbReference>
<dbReference type="Gene3D" id="2.60.120.230">
    <property type="match status" value="1"/>
</dbReference>
<evidence type="ECO:0000256" key="22">
    <source>
        <dbReference type="SAM" id="MobiDB-lite"/>
    </source>
</evidence>
<dbReference type="PANTHER" id="PTHR10680:SF14">
    <property type="entry name" value="PEPTIDYL-GLYCINE ALPHA-AMIDATING MONOOXYGENASE"/>
    <property type="match status" value="1"/>
</dbReference>
<feature type="disulfide bond" evidence="20">
    <location>
        <begin position="95"/>
        <end position="112"/>
    </location>
</feature>
<dbReference type="Pfam" id="PF03712">
    <property type="entry name" value="Cu2_monoox_C"/>
    <property type="match status" value="1"/>
</dbReference>
<evidence type="ECO:0000256" key="23">
    <source>
        <dbReference type="SAM" id="Phobius"/>
    </source>
</evidence>
<keyword evidence="27" id="KW-1185">Reference proteome</keyword>
<dbReference type="GO" id="GO:0005576">
    <property type="term" value="C:extracellular region"/>
    <property type="evidence" value="ECO:0007669"/>
    <property type="project" value="UniProtKB-SubCell"/>
</dbReference>
<keyword evidence="7 19" id="KW-0479">Metal-binding</keyword>
<evidence type="ECO:0000256" key="8">
    <source>
        <dbReference type="ARBA" id="ARBA00022729"/>
    </source>
</evidence>
<evidence type="ECO:0000256" key="14">
    <source>
        <dbReference type="ARBA" id="ARBA00023180"/>
    </source>
</evidence>
<feature type="domain" description="Copper type II ascorbate-dependent monooxygenase C-terminal" evidence="25">
    <location>
        <begin position="176"/>
        <end position="310"/>
    </location>
</feature>
<dbReference type="PRINTS" id="PR00790">
    <property type="entry name" value="PAMONOXGNASE"/>
</dbReference>
<feature type="binding site" evidence="18">
    <location>
        <position position="628"/>
    </location>
    <ligand>
        <name>a protein</name>
        <dbReference type="ChEBI" id="CHEBI:16541"/>
    </ligand>
    <ligandPart>
        <name>C-terminal Xaa-(2S)-2-hydroxyglycine residue</name>
        <dbReference type="ChEBI" id="CHEBI:142768"/>
    </ligandPart>
</feature>
<comment type="cofactor">
    <cofactor evidence="19">
        <name>Cu(2+)</name>
        <dbReference type="ChEBI" id="CHEBI:29036"/>
    </cofactor>
    <text evidence="19">Binds 2 Cu(2+) ions per subunit.</text>
</comment>
<dbReference type="InterPro" id="IPR024548">
    <property type="entry name" value="Cu2_monoox_C"/>
</dbReference>
<dbReference type="GO" id="GO:0006518">
    <property type="term" value="P:peptide metabolic process"/>
    <property type="evidence" value="ECO:0007669"/>
    <property type="project" value="InterPro"/>
</dbReference>
<comment type="similarity">
    <text evidence="4">In the N-terminal section; belongs to the copper type II ascorbate-dependent monooxygenase family.</text>
</comment>
<feature type="binding site" evidence="19">
    <location>
        <position position="560"/>
    </location>
    <ligand>
        <name>Zn(2+)</name>
        <dbReference type="ChEBI" id="CHEBI:29105"/>
        <note>catalytic</note>
    </ligand>
</feature>
<dbReference type="GO" id="GO:0005507">
    <property type="term" value="F:copper ion binding"/>
    <property type="evidence" value="ECO:0007669"/>
    <property type="project" value="InterPro"/>
</dbReference>
<dbReference type="SUPFAM" id="SSF49742">
    <property type="entry name" value="PHM/PNGase F"/>
    <property type="match status" value="2"/>
</dbReference>
<evidence type="ECO:0000256" key="19">
    <source>
        <dbReference type="PIRSR" id="PIRSR600720-2"/>
    </source>
</evidence>
<keyword evidence="23" id="KW-0472">Membrane</keyword>
<dbReference type="Pfam" id="PF01436">
    <property type="entry name" value="NHL"/>
    <property type="match status" value="3"/>
</dbReference>
<feature type="disulfide bond" evidence="20">
    <location>
        <begin position="609"/>
        <end position="629"/>
    </location>
</feature>
<accession>A0A814DUQ4</accession>
<evidence type="ECO:0000256" key="1">
    <source>
        <dbReference type="ARBA" id="ARBA00000686"/>
    </source>
</evidence>
<keyword evidence="19" id="KW-0862">Zinc</keyword>
<keyword evidence="11 19" id="KW-0186">Copper</keyword>
<evidence type="ECO:0000256" key="3">
    <source>
        <dbReference type="ARBA" id="ARBA00006026"/>
    </source>
</evidence>
<feature type="binding site" evidence="19">
    <location>
        <position position="758"/>
    </location>
    <ligand>
        <name>Zn(2+)</name>
        <dbReference type="ChEBI" id="CHEBI:29105"/>
        <note>catalytic</note>
    </ligand>
</feature>
<proteinExistence type="inferred from homology"/>
<feature type="binding site" evidence="18">
    <location>
        <position position="677"/>
    </location>
    <ligand>
        <name>a protein</name>
        <dbReference type="ChEBI" id="CHEBI:16541"/>
    </ligand>
    <ligandPart>
        <name>C-terminal Xaa-(2S)-2-hydroxyglycine residue</name>
        <dbReference type="ChEBI" id="CHEBI:142768"/>
    </ligandPart>
</feature>
<evidence type="ECO:0000256" key="10">
    <source>
        <dbReference type="ARBA" id="ARBA00023002"/>
    </source>
</evidence>
<evidence type="ECO:0000256" key="16">
    <source>
        <dbReference type="ARBA" id="ARBA00023268"/>
    </source>
</evidence>
<feature type="binding site" evidence="19">
    <location>
        <position position="153"/>
    </location>
    <ligand>
        <name>Cu(2+)</name>
        <dbReference type="ChEBI" id="CHEBI:29036"/>
        <label>1</label>
        <note>catalytic</note>
    </ligand>
</feature>
<dbReference type="InterPro" id="IPR000720">
    <property type="entry name" value="PHM/PAL"/>
</dbReference>
<dbReference type="PANTHER" id="PTHR10680">
    <property type="entry name" value="PEPTIDYL-GLYCINE ALPHA-AMIDATING MONOOXYGENASE"/>
    <property type="match status" value="1"/>
</dbReference>
<feature type="binding site" evidence="19">
    <location>
        <position position="88"/>
    </location>
    <ligand>
        <name>Cu(2+)</name>
        <dbReference type="ChEBI" id="CHEBI:29036"/>
        <label>1</label>
        <note>catalytic</note>
    </ligand>
</feature>
<evidence type="ECO:0000256" key="5">
    <source>
        <dbReference type="ARBA" id="ARBA00010676"/>
    </source>
</evidence>
<dbReference type="FunFam" id="2.60.120.310:FF:000005">
    <property type="entry name" value="Peptidylglycine alpha-hydroxylating monooxygenase"/>
    <property type="match status" value="1"/>
</dbReference>
<evidence type="ECO:0000313" key="26">
    <source>
        <dbReference type="EMBL" id="CAF0958876.1"/>
    </source>
</evidence>
<feature type="binding site" evidence="18">
    <location>
        <position position="508"/>
    </location>
    <ligand>
        <name>a protein</name>
        <dbReference type="ChEBI" id="CHEBI:16541"/>
    </ligand>
    <ligandPart>
        <name>C-terminal Xaa-(2S)-2-hydroxyglycine residue</name>
        <dbReference type="ChEBI" id="CHEBI:142768"/>
    </ligandPart>
</feature>
<evidence type="ECO:0000256" key="11">
    <source>
        <dbReference type="ARBA" id="ARBA00023008"/>
    </source>
</evidence>
<feature type="binding site" evidence="19">
    <location>
        <position position="89"/>
    </location>
    <ligand>
        <name>Cu(2+)</name>
        <dbReference type="ChEBI" id="CHEBI:29036"/>
        <label>1</label>
        <note>catalytic</note>
    </ligand>
</feature>